<reference evidence="1" key="1">
    <citation type="submission" date="2022-08" db="EMBL/GenBank/DDBJ databases">
        <title>Complete genome sequence of 14 non-tuberculosis mycobacteria type-strains.</title>
        <authorList>
            <person name="Igarashi Y."/>
            <person name="Osugi A."/>
            <person name="Mitarai S."/>
        </authorList>
    </citation>
    <scope>NUCLEOTIDE SEQUENCE</scope>
    <source>
        <strain evidence="1">DSM 45575</strain>
    </source>
</reference>
<keyword evidence="2" id="KW-1185">Reference proteome</keyword>
<organism evidence="1 2">
    <name type="scientific">Mycolicibacillus parakoreensis</name>
    <dbReference type="NCBI Taxonomy" id="1069221"/>
    <lineage>
        <taxon>Bacteria</taxon>
        <taxon>Bacillati</taxon>
        <taxon>Actinomycetota</taxon>
        <taxon>Actinomycetes</taxon>
        <taxon>Mycobacteriales</taxon>
        <taxon>Mycobacteriaceae</taxon>
        <taxon>Mycolicibacillus</taxon>
    </lineage>
</organism>
<proteinExistence type="predicted"/>
<dbReference type="EMBL" id="CP092365">
    <property type="protein sequence ID" value="ULN52284.1"/>
    <property type="molecule type" value="Genomic_DNA"/>
</dbReference>
<name>A0ABY3U4E4_9MYCO</name>
<dbReference type="Proteomes" id="UP001055200">
    <property type="component" value="Chromosome"/>
</dbReference>
<gene>
    <name evidence="1" type="ORF">MIU77_15760</name>
</gene>
<dbReference type="Pfam" id="PF18855">
    <property type="entry name" value="baeRF_family11"/>
    <property type="match status" value="1"/>
</dbReference>
<dbReference type="InterPro" id="IPR041638">
    <property type="entry name" value="BaeRF_family11"/>
</dbReference>
<protein>
    <submittedName>
        <fullName evidence="1">Uncharacterized protein</fullName>
    </submittedName>
</protein>
<evidence type="ECO:0000313" key="1">
    <source>
        <dbReference type="EMBL" id="ULN52284.1"/>
    </source>
</evidence>
<evidence type="ECO:0000313" key="2">
    <source>
        <dbReference type="Proteomes" id="UP001055200"/>
    </source>
</evidence>
<dbReference type="RefSeq" id="WP_240170558.1">
    <property type="nucleotide sequence ID" value="NZ_CP092365.1"/>
</dbReference>
<sequence>MLHNDVPGVREIEVLASVQGRTCVTIVTPTEDKPQHPDAPLTTFRNQAKAVLERITDETQRRVFADRFVEFTDPGFWRHQCRSLVLYATTDTVVTYRLANRLGAVEVVADRLHLKPLLRATTFPQSAFVLALAENSVRLIELSGDAPARERDVPDLPTSAADHAGRAAITGRSEFGGLSGSDQRQLRVRQYARAIDRALRAVLPDGAVPLILAAAEPIASIYREVNTYPELLAATLAGSPETRSAGQLGTDARPLLDRFYADRIAEWHRVFAERRQQGRALTDLADAARAATYGQIATMLIDMDTVVAGTLDPQTGAVSLQAGEPGYGLVDEIARRALLSGARVLAVRRADIPEGAELAAILRFAPVSGS</sequence>
<accession>A0ABY3U4E4</accession>